<dbReference type="Pfam" id="PF16720">
    <property type="entry name" value="Albumin_I_a"/>
    <property type="match status" value="1"/>
</dbReference>
<reference evidence="5 8" key="1">
    <citation type="journal article" date="2011" name="Nature">
        <title>The Medicago genome provides insight into the evolution of rhizobial symbioses.</title>
        <authorList>
            <person name="Young N.D."/>
            <person name="Debelle F."/>
            <person name="Oldroyd G.E."/>
            <person name="Geurts R."/>
            <person name="Cannon S.B."/>
            <person name="Udvardi M.K."/>
            <person name="Benedito V.A."/>
            <person name="Mayer K.F."/>
            <person name="Gouzy J."/>
            <person name="Schoof H."/>
            <person name="Van de Peer Y."/>
            <person name="Proost S."/>
            <person name="Cook D.R."/>
            <person name="Meyers B.C."/>
            <person name="Spannagl M."/>
            <person name="Cheung F."/>
            <person name="De Mita S."/>
            <person name="Krishnakumar V."/>
            <person name="Gundlach H."/>
            <person name="Zhou S."/>
            <person name="Mudge J."/>
            <person name="Bharti A.K."/>
            <person name="Murray J.D."/>
            <person name="Naoumkina M.A."/>
            <person name="Rosen B."/>
            <person name="Silverstein K.A."/>
            <person name="Tang H."/>
            <person name="Rombauts S."/>
            <person name="Zhao P.X."/>
            <person name="Zhou P."/>
            <person name="Barbe V."/>
            <person name="Bardou P."/>
            <person name="Bechner M."/>
            <person name="Bellec A."/>
            <person name="Berger A."/>
            <person name="Berges H."/>
            <person name="Bidwell S."/>
            <person name="Bisseling T."/>
            <person name="Choisne N."/>
            <person name="Couloux A."/>
            <person name="Denny R."/>
            <person name="Deshpande S."/>
            <person name="Dai X."/>
            <person name="Doyle J.J."/>
            <person name="Dudez A.M."/>
            <person name="Farmer A.D."/>
            <person name="Fouteau S."/>
            <person name="Franken C."/>
            <person name="Gibelin C."/>
            <person name="Gish J."/>
            <person name="Goldstein S."/>
            <person name="Gonzalez A.J."/>
            <person name="Green P.J."/>
            <person name="Hallab A."/>
            <person name="Hartog M."/>
            <person name="Hua A."/>
            <person name="Humphray S.J."/>
            <person name="Jeong D.H."/>
            <person name="Jing Y."/>
            <person name="Jocker A."/>
            <person name="Kenton S.M."/>
            <person name="Kim D.J."/>
            <person name="Klee K."/>
            <person name="Lai H."/>
            <person name="Lang C."/>
            <person name="Lin S."/>
            <person name="Macmil S.L."/>
            <person name="Magdelenat G."/>
            <person name="Matthews L."/>
            <person name="McCorrison J."/>
            <person name="Monaghan E.L."/>
            <person name="Mun J.H."/>
            <person name="Najar F.Z."/>
            <person name="Nicholson C."/>
            <person name="Noirot C."/>
            <person name="O'Bleness M."/>
            <person name="Paule C.R."/>
            <person name="Poulain J."/>
            <person name="Prion F."/>
            <person name="Qin B."/>
            <person name="Qu C."/>
            <person name="Retzel E.F."/>
            <person name="Riddle C."/>
            <person name="Sallet E."/>
            <person name="Samain S."/>
            <person name="Samson N."/>
            <person name="Sanders I."/>
            <person name="Saurat O."/>
            <person name="Scarpelli C."/>
            <person name="Schiex T."/>
            <person name="Segurens B."/>
            <person name="Severin A.J."/>
            <person name="Sherrier D.J."/>
            <person name="Shi R."/>
            <person name="Sims S."/>
            <person name="Singer S.R."/>
            <person name="Sinharoy S."/>
            <person name="Sterck L."/>
            <person name="Viollet A."/>
            <person name="Wang B.B."/>
            <person name="Wang K."/>
            <person name="Wang M."/>
            <person name="Wang X."/>
            <person name="Warfsmann J."/>
            <person name="Weissenbach J."/>
            <person name="White D.D."/>
            <person name="White J.D."/>
            <person name="Wiley G.B."/>
            <person name="Wincker P."/>
            <person name="Xing Y."/>
            <person name="Yang L."/>
            <person name="Yao Z."/>
            <person name="Ying F."/>
            <person name="Zhai J."/>
            <person name="Zhou L."/>
            <person name="Zuber A."/>
            <person name="Denarie J."/>
            <person name="Dixon R.A."/>
            <person name="May G.D."/>
            <person name="Schwartz D.C."/>
            <person name="Rogers J."/>
            <person name="Quetier F."/>
            <person name="Town C.D."/>
            <person name="Roe B.A."/>
        </authorList>
    </citation>
    <scope>NUCLEOTIDE SEQUENCE [LARGE SCALE GENOMIC DNA]</scope>
    <source>
        <strain evidence="5">A17</strain>
        <strain evidence="7 8">cv. Jemalong A17</strain>
    </source>
</reference>
<dbReference type="KEGG" id="mtr:11418162"/>
<evidence type="ECO:0000256" key="1">
    <source>
        <dbReference type="ARBA" id="ARBA00022854"/>
    </source>
</evidence>
<feature type="signal peptide" evidence="3">
    <location>
        <begin position="1"/>
        <end position="27"/>
    </location>
</feature>
<feature type="chain" id="PRO_5014571925" evidence="3">
    <location>
        <begin position="28"/>
        <end position="111"/>
    </location>
</feature>
<evidence type="ECO:0000313" key="5">
    <source>
        <dbReference type="EMBL" id="AES59460.1"/>
    </source>
</evidence>
<reference evidence="7" key="3">
    <citation type="submission" date="2015-04" db="UniProtKB">
        <authorList>
            <consortium name="EnsemblPlants"/>
        </authorList>
    </citation>
    <scope>IDENTIFICATION</scope>
    <source>
        <strain evidence="7">cv. Jemalong A17</strain>
    </source>
</reference>
<accession>G7I3M5</accession>
<dbReference type="Proteomes" id="UP000265566">
    <property type="component" value="Chromosome 1"/>
</dbReference>
<keyword evidence="3" id="KW-0732">Signal</keyword>
<sequence length="111" mass="12325">MAYAKLIPLAVFMLATFLMLPMKKVEASCKDNICVGFFLRCGDRCFCYPQIGCVEQIIGENHPNICHSHVECMNKGSGSFCAHSPILDVDYGWCFAYKSEAEDLLKMSGTA</sequence>
<dbReference type="HOGENOM" id="CLU_142503_0_0_1"/>
<dbReference type="Proteomes" id="UP000002051">
    <property type="component" value="Unassembled WGS sequence"/>
</dbReference>
<dbReference type="EMBL" id="PSQE01000001">
    <property type="protein sequence ID" value="RHN77325.1"/>
    <property type="molecule type" value="Genomic_DNA"/>
</dbReference>
<dbReference type="OrthoDB" id="1420895at2759"/>
<keyword evidence="2" id="KW-1015">Disulfide bond</keyword>
<dbReference type="EMBL" id="CM001217">
    <property type="protein sequence ID" value="AES59460.1"/>
    <property type="molecule type" value="Genomic_DNA"/>
</dbReference>
<evidence type="ECO:0000259" key="4">
    <source>
        <dbReference type="Pfam" id="PF16720"/>
    </source>
</evidence>
<keyword evidence="1" id="KW-0960">Knottin</keyword>
<gene>
    <name evidence="7" type="primary">11418162</name>
    <name evidence="5" type="ordered locus">MTR_1g019650</name>
    <name evidence="6" type="ORF">MtrunA17_Chr1g0153591</name>
</gene>
<evidence type="ECO:0000313" key="6">
    <source>
        <dbReference type="EMBL" id="RHN77325.1"/>
    </source>
</evidence>
<evidence type="ECO:0000313" key="7">
    <source>
        <dbReference type="EnsemblPlants" id="AES59460"/>
    </source>
</evidence>
<evidence type="ECO:0000313" key="8">
    <source>
        <dbReference type="Proteomes" id="UP000002051"/>
    </source>
</evidence>
<dbReference type="AlphaFoldDB" id="G7I3M5"/>
<name>G7I3M5_MEDTR</name>
<dbReference type="Gramene" id="rna769">
    <property type="protein sequence ID" value="RHN77325.1"/>
    <property type="gene ID" value="gene769"/>
</dbReference>
<organism evidence="5 8">
    <name type="scientific">Medicago truncatula</name>
    <name type="common">Barrel medic</name>
    <name type="synonym">Medicago tribuloides</name>
    <dbReference type="NCBI Taxonomy" id="3880"/>
    <lineage>
        <taxon>Eukaryota</taxon>
        <taxon>Viridiplantae</taxon>
        <taxon>Streptophyta</taxon>
        <taxon>Embryophyta</taxon>
        <taxon>Tracheophyta</taxon>
        <taxon>Spermatophyta</taxon>
        <taxon>Magnoliopsida</taxon>
        <taxon>eudicotyledons</taxon>
        <taxon>Gunneridae</taxon>
        <taxon>Pentapetalae</taxon>
        <taxon>rosids</taxon>
        <taxon>fabids</taxon>
        <taxon>Fabales</taxon>
        <taxon>Fabaceae</taxon>
        <taxon>Papilionoideae</taxon>
        <taxon>50 kb inversion clade</taxon>
        <taxon>NPAAA clade</taxon>
        <taxon>Hologalegina</taxon>
        <taxon>IRL clade</taxon>
        <taxon>Trifolieae</taxon>
        <taxon>Medicago</taxon>
    </lineage>
</organism>
<evidence type="ECO:0000256" key="3">
    <source>
        <dbReference type="SAM" id="SignalP"/>
    </source>
</evidence>
<evidence type="ECO:0000256" key="2">
    <source>
        <dbReference type="ARBA" id="ARBA00023157"/>
    </source>
</evidence>
<keyword evidence="8" id="KW-1185">Reference proteome</keyword>
<feature type="domain" description="Albumin I chain a" evidence="4">
    <location>
        <begin position="61"/>
        <end position="107"/>
    </location>
</feature>
<dbReference type="InterPro" id="IPR032000">
    <property type="entry name" value="Albumin_I_a"/>
</dbReference>
<reference evidence="5 8" key="2">
    <citation type="journal article" date="2014" name="BMC Genomics">
        <title>An improved genome release (version Mt4.0) for the model legume Medicago truncatula.</title>
        <authorList>
            <person name="Tang H."/>
            <person name="Krishnakumar V."/>
            <person name="Bidwell S."/>
            <person name="Rosen B."/>
            <person name="Chan A."/>
            <person name="Zhou S."/>
            <person name="Gentzbittel L."/>
            <person name="Childs K.L."/>
            <person name="Yandell M."/>
            <person name="Gundlach H."/>
            <person name="Mayer K.F."/>
            <person name="Schwartz D.C."/>
            <person name="Town C.D."/>
        </authorList>
    </citation>
    <scope>GENOME REANNOTATION</scope>
    <source>
        <strain evidence="7 8">cv. Jemalong A17</strain>
    </source>
</reference>
<proteinExistence type="predicted"/>
<reference evidence="9" key="4">
    <citation type="journal article" date="2018" name="Nat. Plants">
        <title>Whole-genome landscape of Medicago truncatula symbiotic genes.</title>
        <authorList>
            <person name="Pecrix Y."/>
            <person name="Staton S.E."/>
            <person name="Sallet E."/>
            <person name="Lelandais-Briere C."/>
            <person name="Moreau S."/>
            <person name="Carrere S."/>
            <person name="Blein T."/>
            <person name="Jardinaud M.F."/>
            <person name="Latrasse D."/>
            <person name="Zouine M."/>
            <person name="Zahm M."/>
            <person name="Kreplak J."/>
            <person name="Mayjonade B."/>
            <person name="Satge C."/>
            <person name="Perez M."/>
            <person name="Cauet S."/>
            <person name="Marande W."/>
            <person name="Chantry-Darmon C."/>
            <person name="Lopez-Roques C."/>
            <person name="Bouchez O."/>
            <person name="Berard A."/>
            <person name="Debelle F."/>
            <person name="Munos S."/>
            <person name="Bendahmane A."/>
            <person name="Berges H."/>
            <person name="Niebel A."/>
            <person name="Buitink J."/>
            <person name="Frugier F."/>
            <person name="Benhamed M."/>
            <person name="Crespi M."/>
            <person name="Gouzy J."/>
            <person name="Gamas P."/>
        </authorList>
    </citation>
    <scope>NUCLEOTIDE SEQUENCE [LARGE SCALE GENOMIC DNA]</scope>
    <source>
        <strain evidence="9">cv. Jemalong A17</strain>
    </source>
</reference>
<protein>
    <submittedName>
        <fullName evidence="5 6">Albumin I</fullName>
    </submittedName>
</protein>
<reference evidence="6" key="5">
    <citation type="journal article" date="2018" name="Nat. Plants">
        <title>Whole-genome landscape of Medicago truncatula symbiotic genes.</title>
        <authorList>
            <person name="Pecrix Y."/>
            <person name="Gamas P."/>
            <person name="Carrere S."/>
        </authorList>
    </citation>
    <scope>NUCLEOTIDE SEQUENCE</scope>
    <source>
        <tissue evidence="6">Leaves</tissue>
    </source>
</reference>
<dbReference type="EnsemblPlants" id="AES59460">
    <property type="protein sequence ID" value="AES59460"/>
    <property type="gene ID" value="MTR_1g019650"/>
</dbReference>
<dbReference type="PaxDb" id="3880-AES59460"/>
<evidence type="ECO:0000313" key="9">
    <source>
        <dbReference type="Proteomes" id="UP000265566"/>
    </source>
</evidence>